<comment type="caution">
    <text evidence="4">The sequence shown here is derived from an EMBL/GenBank/DDBJ whole genome shotgun (WGS) entry which is preliminary data.</text>
</comment>
<dbReference type="Proteomes" id="UP001165568">
    <property type="component" value="Unassembled WGS sequence"/>
</dbReference>
<reference evidence="4" key="1">
    <citation type="submission" date="2022-04" db="EMBL/GenBank/DDBJ databases">
        <title>Brenneria sp. isolated from walnut trees in Serbia.</title>
        <authorList>
            <person name="Gasic K."/>
            <person name="Zlatkovic N."/>
            <person name="Kuzmanovic N."/>
        </authorList>
    </citation>
    <scope>NUCLEOTIDE SEQUENCE</scope>
    <source>
        <strain evidence="5">KBI 423</strain>
        <strain evidence="4">KBI 447</strain>
    </source>
</reference>
<dbReference type="SUPFAM" id="SSF53474">
    <property type="entry name" value="alpha/beta-Hydrolases"/>
    <property type="match status" value="1"/>
</dbReference>
<evidence type="ECO:0000256" key="2">
    <source>
        <dbReference type="ARBA" id="ARBA00022801"/>
    </source>
</evidence>
<organism evidence="4 7">
    <name type="scientific">Brenneria izbisi</name>
    <dbReference type="NCBI Taxonomy" id="2939450"/>
    <lineage>
        <taxon>Bacteria</taxon>
        <taxon>Pseudomonadati</taxon>
        <taxon>Pseudomonadota</taxon>
        <taxon>Gammaproteobacteria</taxon>
        <taxon>Enterobacterales</taxon>
        <taxon>Pectobacteriaceae</taxon>
        <taxon>Brenneria</taxon>
    </lineage>
</organism>
<dbReference type="EMBL" id="JAMPJT010000002">
    <property type="protein sequence ID" value="MCV9877886.1"/>
    <property type="molecule type" value="Genomic_DNA"/>
</dbReference>
<dbReference type="Proteomes" id="UP001165569">
    <property type="component" value="Unassembled WGS sequence"/>
</dbReference>
<dbReference type="InterPro" id="IPR029058">
    <property type="entry name" value="AB_hydrolase_fold"/>
</dbReference>
<proteinExistence type="inferred from homology"/>
<dbReference type="EMBL" id="JAMPJU010000002">
    <property type="protein sequence ID" value="MCV9881550.1"/>
    <property type="molecule type" value="Genomic_DNA"/>
</dbReference>
<accession>A0AA41XWP7</accession>
<evidence type="ECO:0000313" key="7">
    <source>
        <dbReference type="Proteomes" id="UP001165569"/>
    </source>
</evidence>
<dbReference type="RefSeq" id="WP_264089250.1">
    <property type="nucleotide sequence ID" value="NZ_JAMPJT010000002.1"/>
</dbReference>
<keyword evidence="6" id="KW-1185">Reference proteome</keyword>
<evidence type="ECO:0000313" key="4">
    <source>
        <dbReference type="EMBL" id="MCV9877886.1"/>
    </source>
</evidence>
<evidence type="ECO:0000256" key="1">
    <source>
        <dbReference type="ARBA" id="ARBA00006499"/>
    </source>
</evidence>
<dbReference type="InterPro" id="IPR050565">
    <property type="entry name" value="LYPA1-2/EST-like"/>
</dbReference>
<feature type="domain" description="Phospholipase/carboxylesterase/thioesterase" evidence="3">
    <location>
        <begin position="7"/>
        <end position="205"/>
    </location>
</feature>
<gene>
    <name evidence="4" type="primary">ypfH</name>
    <name evidence="4" type="ORF">NC803_03320</name>
    <name evidence="5" type="ORF">NC856_04610</name>
</gene>
<dbReference type="AlphaFoldDB" id="A0AA41XWP7"/>
<keyword evidence="2" id="KW-0378">Hydrolase</keyword>
<name>A0AA41XWP7_9GAMM</name>
<dbReference type="InterPro" id="IPR003140">
    <property type="entry name" value="PLipase/COase/thioEstase"/>
</dbReference>
<dbReference type="NCBIfam" id="NF008525">
    <property type="entry name" value="PRK11460.1"/>
    <property type="match status" value="1"/>
</dbReference>
<comment type="similarity">
    <text evidence="1">Belongs to the AB hydrolase superfamily. AB hydrolase 2 family.</text>
</comment>
<protein>
    <submittedName>
        <fullName evidence="4">Esterase</fullName>
    </submittedName>
</protein>
<evidence type="ECO:0000259" key="3">
    <source>
        <dbReference type="Pfam" id="PF02230"/>
    </source>
</evidence>
<dbReference type="Gene3D" id="3.40.50.1820">
    <property type="entry name" value="alpha/beta hydrolase"/>
    <property type="match status" value="1"/>
</dbReference>
<sequence length="210" mass="22568">MNQQYIVVQNPTTPKQLFLLFHGVGDTAGGMAPIGRYFAAAFPDALVVSIGGPFSTGYGDGRQWFSVQGVTEENRQARVEPAVPLFVETVRFWQQKSGVDFTHTALIGFSQGSIMSLESLKSAPQLAGQIVAFSGRFAVLPDNVFKDVAVHLIHGEADGVVAVEHARAAAQCFEALGTHFTLDTLPGVGHGINEHMLNHALGYLRQGMMA</sequence>
<dbReference type="Pfam" id="PF02230">
    <property type="entry name" value="Abhydrolase_2"/>
    <property type="match status" value="1"/>
</dbReference>
<dbReference type="GO" id="GO:0016787">
    <property type="term" value="F:hydrolase activity"/>
    <property type="evidence" value="ECO:0007669"/>
    <property type="project" value="UniProtKB-KW"/>
</dbReference>
<evidence type="ECO:0000313" key="6">
    <source>
        <dbReference type="Proteomes" id="UP001165568"/>
    </source>
</evidence>
<dbReference type="PANTHER" id="PTHR10655:SF17">
    <property type="entry name" value="LYSOPHOSPHOLIPASE-LIKE PROTEIN 1"/>
    <property type="match status" value="1"/>
</dbReference>
<dbReference type="PANTHER" id="PTHR10655">
    <property type="entry name" value="LYSOPHOSPHOLIPASE-RELATED"/>
    <property type="match status" value="1"/>
</dbReference>
<evidence type="ECO:0000313" key="5">
    <source>
        <dbReference type="EMBL" id="MCV9881550.1"/>
    </source>
</evidence>